<evidence type="ECO:0000256" key="7">
    <source>
        <dbReference type="ARBA" id="ARBA00023224"/>
    </source>
</evidence>
<dbReference type="EMBL" id="JBHSWU010000200">
    <property type="protein sequence ID" value="MFC6724507.1"/>
    <property type="molecule type" value="Genomic_DNA"/>
</dbReference>
<dbReference type="Pfam" id="PF02743">
    <property type="entry name" value="dCache_1"/>
    <property type="match status" value="1"/>
</dbReference>
<dbReference type="InterPro" id="IPR029151">
    <property type="entry name" value="Sensor-like_sf"/>
</dbReference>
<evidence type="ECO:0000256" key="8">
    <source>
        <dbReference type="ARBA" id="ARBA00029447"/>
    </source>
</evidence>
<keyword evidence="15" id="KW-1185">Reference proteome</keyword>
<dbReference type="PANTHER" id="PTHR32089">
    <property type="entry name" value="METHYL-ACCEPTING CHEMOTAXIS PROTEIN MCPB"/>
    <property type="match status" value="1"/>
</dbReference>
<evidence type="ECO:0000256" key="10">
    <source>
        <dbReference type="SAM" id="MobiDB-lite"/>
    </source>
</evidence>
<accession>A0ABD5S0Q1</accession>
<evidence type="ECO:0000256" key="5">
    <source>
        <dbReference type="ARBA" id="ARBA00022989"/>
    </source>
</evidence>
<evidence type="ECO:0000256" key="3">
    <source>
        <dbReference type="ARBA" id="ARBA00022500"/>
    </source>
</evidence>
<dbReference type="GO" id="GO:0005886">
    <property type="term" value="C:plasma membrane"/>
    <property type="evidence" value="ECO:0007669"/>
    <property type="project" value="UniProtKB-SubCell"/>
</dbReference>
<dbReference type="CDD" id="cd06225">
    <property type="entry name" value="HAMP"/>
    <property type="match status" value="1"/>
</dbReference>
<evidence type="ECO:0000256" key="1">
    <source>
        <dbReference type="ARBA" id="ARBA00004651"/>
    </source>
</evidence>
<evidence type="ECO:0000259" key="13">
    <source>
        <dbReference type="PROSITE" id="PS50885"/>
    </source>
</evidence>
<dbReference type="SUPFAM" id="SSF58104">
    <property type="entry name" value="Methyl-accepting chemotaxis protein (MCP) signaling domain"/>
    <property type="match status" value="2"/>
</dbReference>
<keyword evidence="2" id="KW-1003">Cell membrane</keyword>
<gene>
    <name evidence="14" type="ORF">ACFQE1_08995</name>
</gene>
<name>A0ABD5S0Q1_9EURY</name>
<feature type="compositionally biased region" description="Polar residues" evidence="10">
    <location>
        <begin position="154"/>
        <end position="169"/>
    </location>
</feature>
<feature type="non-terminal residue" evidence="14">
    <location>
        <position position="828"/>
    </location>
</feature>
<feature type="transmembrane region" description="Helical" evidence="11">
    <location>
        <begin position="525"/>
        <end position="548"/>
    </location>
</feature>
<evidence type="ECO:0000256" key="9">
    <source>
        <dbReference type="PROSITE-ProRule" id="PRU00284"/>
    </source>
</evidence>
<proteinExistence type="inferred from homology"/>
<dbReference type="GO" id="GO:0007165">
    <property type="term" value="P:signal transduction"/>
    <property type="evidence" value="ECO:0007669"/>
    <property type="project" value="UniProtKB-KW"/>
</dbReference>
<dbReference type="InterPro" id="IPR033479">
    <property type="entry name" value="dCache_1"/>
</dbReference>
<evidence type="ECO:0000259" key="12">
    <source>
        <dbReference type="PROSITE" id="PS50111"/>
    </source>
</evidence>
<dbReference type="SUPFAM" id="SSF158472">
    <property type="entry name" value="HAMP domain-like"/>
    <property type="match status" value="1"/>
</dbReference>
<comment type="subcellular location">
    <subcellularLocation>
        <location evidence="1">Cell membrane</location>
        <topology evidence="1">Multi-pass membrane protein</topology>
    </subcellularLocation>
</comment>
<evidence type="ECO:0000313" key="15">
    <source>
        <dbReference type="Proteomes" id="UP001596328"/>
    </source>
</evidence>
<keyword evidence="3" id="KW-0145">Chemotaxis</keyword>
<dbReference type="GO" id="GO:0006935">
    <property type="term" value="P:chemotaxis"/>
    <property type="evidence" value="ECO:0007669"/>
    <property type="project" value="UniProtKB-KW"/>
</dbReference>
<dbReference type="CDD" id="cd12912">
    <property type="entry name" value="PDC2_MCP_like"/>
    <property type="match status" value="1"/>
</dbReference>
<evidence type="ECO:0000256" key="4">
    <source>
        <dbReference type="ARBA" id="ARBA00022692"/>
    </source>
</evidence>
<keyword evidence="7 9" id="KW-0807">Transducer</keyword>
<keyword evidence="4 11" id="KW-0812">Transmembrane</keyword>
<comment type="caution">
    <text evidence="14">The sequence shown here is derived from an EMBL/GenBank/DDBJ whole genome shotgun (WGS) entry which is preliminary data.</text>
</comment>
<evidence type="ECO:0000313" key="14">
    <source>
        <dbReference type="EMBL" id="MFC6724507.1"/>
    </source>
</evidence>
<dbReference type="Gene3D" id="1.10.287.950">
    <property type="entry name" value="Methyl-accepting chemotaxis protein"/>
    <property type="match status" value="1"/>
</dbReference>
<reference evidence="14 15" key="1">
    <citation type="journal article" date="2019" name="Int. J. Syst. Evol. Microbiol.">
        <title>The Global Catalogue of Microorganisms (GCM) 10K type strain sequencing project: providing services to taxonomists for standard genome sequencing and annotation.</title>
        <authorList>
            <consortium name="The Broad Institute Genomics Platform"/>
            <consortium name="The Broad Institute Genome Sequencing Center for Infectious Disease"/>
            <person name="Wu L."/>
            <person name="Ma J."/>
        </authorList>
    </citation>
    <scope>NUCLEOTIDE SEQUENCE [LARGE SCALE GENOMIC DNA]</scope>
    <source>
        <strain evidence="14 15">NBRC 111368</strain>
    </source>
</reference>
<feature type="domain" description="HAMP" evidence="13">
    <location>
        <begin position="546"/>
        <end position="599"/>
    </location>
</feature>
<dbReference type="SUPFAM" id="SSF103190">
    <property type="entry name" value="Sensory domain-like"/>
    <property type="match status" value="1"/>
</dbReference>
<dbReference type="Gene3D" id="3.30.450.20">
    <property type="entry name" value="PAS domain"/>
    <property type="match status" value="2"/>
</dbReference>
<dbReference type="Proteomes" id="UP001596328">
    <property type="component" value="Unassembled WGS sequence"/>
</dbReference>
<evidence type="ECO:0000256" key="11">
    <source>
        <dbReference type="SAM" id="Phobius"/>
    </source>
</evidence>
<dbReference type="InterPro" id="IPR004089">
    <property type="entry name" value="MCPsignal_dom"/>
</dbReference>
<dbReference type="InterPro" id="IPR003660">
    <property type="entry name" value="HAMP_dom"/>
</dbReference>
<dbReference type="Gene3D" id="6.10.340.10">
    <property type="match status" value="1"/>
</dbReference>
<sequence length="828" mass="89669">MKIRTKLIALCLIISLVPVSVVGGTGLQTMGEIGTYAQEESTAQMEDQVTAELNNTVSARRAGIQNVLDVRRVDARSLADSSSVQNYQAARDGQWRLVQRQSQQQVGHIALQMHATVESTKRTVLEEKYGGKRWEQLTPRQQREVEREVEETLVGTSGNGTDASGTISRSFQPGYIGDTGYAYITDEDSNIVSHHSLPDGFNLREDASLRVFADIKSTVRTDSAVRNGRDWGIAEYDWEDTTQAGNPVERKFIAYTYHEDFDWVLAPSVYYYELQATASESAKDRINASFRSYLNTRSVSIEATERPAYDEILLTDESGAGIVRSYRIDGGDGNVVSESVADASYGERDWFRGAKSLAEGEVHVGDVRSVDGERVVYVSSPVYQGGEFKGVVALRFDYGILSAMTNDVTVGETGYLSVVDDEGRVLSHPDEAVVDREASITDEAYAGTLAGVAESSVLAGERGLGTFERTDENGTTDSYYVGYAPLQFGDRQYALLATVPEEDVTAPAAALGADLQSHTDSARNFLLMLIGGVGVVVVGVGYGSARFISRPIERVRDRATALAAGRFEDEDDISAPDDEIGELVDAFEEMQGNLERQITELGTVSENLGEGRLDQEVRTDLPGEFGAIMTDLDEGIGRLQEGFAEIRRTSAHIKRGELDVDVDADLPGEYGAVLADLESGVRQLSRGFDQIDEASSQLREGNLDQEFETELPGQYGAVMTDLEAGLEEVARSLAEVNGVVEEFAEASAETLASAEEIESASQETAESVEEIAHGAEQQTEQLQATAAEMNDISASIEEVAASADGVVETATEAVSIADRGRENAADAT</sequence>
<comment type="similarity">
    <text evidence="8">Belongs to the methyl-accepting chemotaxis (MCP) protein family.</text>
</comment>
<feature type="domain" description="Methyl-accepting transducer" evidence="12">
    <location>
        <begin position="753"/>
        <end position="828"/>
    </location>
</feature>
<organism evidence="14 15">
    <name type="scientific">Halobium palmae</name>
    <dbReference type="NCBI Taxonomy" id="1776492"/>
    <lineage>
        <taxon>Archaea</taxon>
        <taxon>Methanobacteriati</taxon>
        <taxon>Methanobacteriota</taxon>
        <taxon>Stenosarchaea group</taxon>
        <taxon>Halobacteria</taxon>
        <taxon>Halobacteriales</taxon>
        <taxon>Haloferacaceae</taxon>
        <taxon>Halobium</taxon>
    </lineage>
</organism>
<feature type="region of interest" description="Disordered" evidence="10">
    <location>
        <begin position="150"/>
        <end position="169"/>
    </location>
</feature>
<evidence type="ECO:0000256" key="6">
    <source>
        <dbReference type="ARBA" id="ARBA00023136"/>
    </source>
</evidence>
<keyword evidence="5 11" id="KW-1133">Transmembrane helix</keyword>
<dbReference type="AlphaFoldDB" id="A0ABD5S0Q1"/>
<dbReference type="PROSITE" id="PS50111">
    <property type="entry name" value="CHEMOTAXIS_TRANSDUC_2"/>
    <property type="match status" value="1"/>
</dbReference>
<protein>
    <submittedName>
        <fullName evidence="14">Cache domain-containing protein</fullName>
    </submittedName>
</protein>
<evidence type="ECO:0000256" key="2">
    <source>
        <dbReference type="ARBA" id="ARBA00022475"/>
    </source>
</evidence>
<keyword evidence="6 11" id="KW-0472">Membrane</keyword>
<dbReference type="PROSITE" id="PS50885">
    <property type="entry name" value="HAMP"/>
    <property type="match status" value="1"/>
</dbReference>
<dbReference type="PANTHER" id="PTHR32089:SF112">
    <property type="entry name" value="LYSOZYME-LIKE PROTEIN-RELATED"/>
    <property type="match status" value="1"/>
</dbReference>
<dbReference type="Pfam" id="PF00672">
    <property type="entry name" value="HAMP"/>
    <property type="match status" value="1"/>
</dbReference>
<dbReference type="SMART" id="SM00304">
    <property type="entry name" value="HAMP"/>
    <property type="match status" value="3"/>
</dbReference>